<dbReference type="PRINTS" id="PR00109">
    <property type="entry name" value="TYRKINASE"/>
</dbReference>
<proteinExistence type="predicted"/>
<dbReference type="Proteomes" id="UP001470230">
    <property type="component" value="Unassembled WGS sequence"/>
</dbReference>
<protein>
    <recommendedName>
        <fullName evidence="1">Protein kinase domain-containing protein</fullName>
    </recommendedName>
</protein>
<evidence type="ECO:0000313" key="2">
    <source>
        <dbReference type="EMBL" id="KAK8891100.1"/>
    </source>
</evidence>
<accession>A0ABR2KIY4</accession>
<dbReference type="PANTHER" id="PTHR23257">
    <property type="entry name" value="SERINE-THREONINE PROTEIN KINASE"/>
    <property type="match status" value="1"/>
</dbReference>
<dbReference type="PROSITE" id="PS50011">
    <property type="entry name" value="PROTEIN_KINASE_DOM"/>
    <property type="match status" value="1"/>
</dbReference>
<dbReference type="EMBL" id="JAPFFF010000004">
    <property type="protein sequence ID" value="KAK8891100.1"/>
    <property type="molecule type" value="Genomic_DNA"/>
</dbReference>
<dbReference type="Pfam" id="PF07714">
    <property type="entry name" value="PK_Tyr_Ser-Thr"/>
    <property type="match status" value="1"/>
</dbReference>
<dbReference type="InterPro" id="IPR011009">
    <property type="entry name" value="Kinase-like_dom_sf"/>
</dbReference>
<dbReference type="InterPro" id="IPR008271">
    <property type="entry name" value="Ser/Thr_kinase_AS"/>
</dbReference>
<name>A0ABR2KIY4_9EUKA</name>
<comment type="caution">
    <text evidence="2">The sequence shown here is derived from an EMBL/GenBank/DDBJ whole genome shotgun (WGS) entry which is preliminary data.</text>
</comment>
<evidence type="ECO:0000259" key="1">
    <source>
        <dbReference type="PROSITE" id="PS50011"/>
    </source>
</evidence>
<dbReference type="InterPro" id="IPR050167">
    <property type="entry name" value="Ser_Thr_protein_kinase"/>
</dbReference>
<reference evidence="2 3" key="1">
    <citation type="submission" date="2024-04" db="EMBL/GenBank/DDBJ databases">
        <title>Tritrichomonas musculus Genome.</title>
        <authorList>
            <person name="Alves-Ferreira E."/>
            <person name="Grigg M."/>
            <person name="Lorenzi H."/>
            <person name="Galac M."/>
        </authorList>
    </citation>
    <scope>NUCLEOTIDE SEQUENCE [LARGE SCALE GENOMIC DNA]</scope>
    <source>
        <strain evidence="2 3">EAF2021</strain>
    </source>
</reference>
<gene>
    <name evidence="2" type="ORF">M9Y10_028305</name>
</gene>
<feature type="domain" description="Protein kinase" evidence="1">
    <location>
        <begin position="1"/>
        <end position="200"/>
    </location>
</feature>
<dbReference type="SUPFAM" id="SSF56112">
    <property type="entry name" value="Protein kinase-like (PK-like)"/>
    <property type="match status" value="1"/>
</dbReference>
<sequence length="263" mass="30911">MKFIGFNSLNFKYKRKPTIITEYVSNGSLDKVIELERVGFGITDWNDTKKLINIFGIANRMSYLHSLNILHRDLKPGNILLNDYSFPKISDFGLSKPMLKENSQNNSGYKGTWAYTAPEVFEGKYSKAGDVYAFSLIVYEIMTNEIIFKDMNQFQVVIQFRYPIYECYRKLIADCWNEKPDERPSFDEIVHRLKNDSSFLTENIDENEFLNNISLLEDDELPNKSFHSVSFDKEKLNDNEIDKYSKNKFFINCESFLHTTQFF</sequence>
<dbReference type="InterPro" id="IPR000719">
    <property type="entry name" value="Prot_kinase_dom"/>
</dbReference>
<dbReference type="SMART" id="SM00220">
    <property type="entry name" value="S_TKc"/>
    <property type="match status" value="1"/>
</dbReference>
<dbReference type="InterPro" id="IPR001245">
    <property type="entry name" value="Ser-Thr/Tyr_kinase_cat_dom"/>
</dbReference>
<keyword evidence="3" id="KW-1185">Reference proteome</keyword>
<dbReference type="Gene3D" id="1.10.510.10">
    <property type="entry name" value="Transferase(Phosphotransferase) domain 1"/>
    <property type="match status" value="1"/>
</dbReference>
<evidence type="ECO:0000313" key="3">
    <source>
        <dbReference type="Proteomes" id="UP001470230"/>
    </source>
</evidence>
<dbReference type="PROSITE" id="PS00108">
    <property type="entry name" value="PROTEIN_KINASE_ST"/>
    <property type="match status" value="1"/>
</dbReference>
<dbReference type="PANTHER" id="PTHR23257:SF958">
    <property type="entry name" value="SERINE_THREONINE-PROTEIN KINASE WNK4"/>
    <property type="match status" value="1"/>
</dbReference>
<organism evidence="2 3">
    <name type="scientific">Tritrichomonas musculus</name>
    <dbReference type="NCBI Taxonomy" id="1915356"/>
    <lineage>
        <taxon>Eukaryota</taxon>
        <taxon>Metamonada</taxon>
        <taxon>Parabasalia</taxon>
        <taxon>Tritrichomonadida</taxon>
        <taxon>Tritrichomonadidae</taxon>
        <taxon>Tritrichomonas</taxon>
    </lineage>
</organism>